<dbReference type="Proteomes" id="UP001501495">
    <property type="component" value="Unassembled WGS sequence"/>
</dbReference>
<organism evidence="2 3">
    <name type="scientific">Nocardioides fonticola</name>
    <dbReference type="NCBI Taxonomy" id="450363"/>
    <lineage>
        <taxon>Bacteria</taxon>
        <taxon>Bacillati</taxon>
        <taxon>Actinomycetota</taxon>
        <taxon>Actinomycetes</taxon>
        <taxon>Propionibacteriales</taxon>
        <taxon>Nocardioidaceae</taxon>
        <taxon>Nocardioides</taxon>
    </lineage>
</organism>
<comment type="caution">
    <text evidence="2">The sequence shown here is derived from an EMBL/GenBank/DDBJ whole genome shotgun (WGS) entry which is preliminary data.</text>
</comment>
<evidence type="ECO:0000256" key="1">
    <source>
        <dbReference type="SAM" id="MobiDB-lite"/>
    </source>
</evidence>
<evidence type="ECO:0000313" key="2">
    <source>
        <dbReference type="EMBL" id="GAA4118073.1"/>
    </source>
</evidence>
<sequence>MGRLNLPMTPTRSASSAGWSSGVDVYPGAGHRSGSGCSDGADGVNRLLLAAGLCPRPAERPAMAFTRAHLVLGTRIVGPDEHLPDAPEISTVPLRENLPVSQEIG</sequence>
<feature type="region of interest" description="Disordered" evidence="1">
    <location>
        <begin position="1"/>
        <end position="38"/>
    </location>
</feature>
<reference evidence="3" key="1">
    <citation type="journal article" date="2019" name="Int. J. Syst. Evol. Microbiol.">
        <title>The Global Catalogue of Microorganisms (GCM) 10K type strain sequencing project: providing services to taxonomists for standard genome sequencing and annotation.</title>
        <authorList>
            <consortium name="The Broad Institute Genomics Platform"/>
            <consortium name="The Broad Institute Genome Sequencing Center for Infectious Disease"/>
            <person name="Wu L."/>
            <person name="Ma J."/>
        </authorList>
    </citation>
    <scope>NUCLEOTIDE SEQUENCE [LARGE SCALE GENOMIC DNA]</scope>
    <source>
        <strain evidence="3">JCM 16703</strain>
    </source>
</reference>
<name>A0ABP7XI80_9ACTN</name>
<gene>
    <name evidence="2" type="ORF">GCM10022215_19250</name>
</gene>
<feature type="compositionally biased region" description="Polar residues" evidence="1">
    <location>
        <begin position="8"/>
        <end position="19"/>
    </location>
</feature>
<protein>
    <submittedName>
        <fullName evidence="2">Uncharacterized protein</fullName>
    </submittedName>
</protein>
<accession>A0ABP7XI80</accession>
<dbReference type="EMBL" id="BAAAZH010000013">
    <property type="protein sequence ID" value="GAA4118073.1"/>
    <property type="molecule type" value="Genomic_DNA"/>
</dbReference>
<keyword evidence="3" id="KW-1185">Reference proteome</keyword>
<proteinExistence type="predicted"/>
<evidence type="ECO:0000313" key="3">
    <source>
        <dbReference type="Proteomes" id="UP001501495"/>
    </source>
</evidence>